<keyword evidence="14" id="KW-1185">Reference proteome</keyword>
<comment type="similarity">
    <text evidence="2 8">Belongs to the UDP-glucose/GDP-mannose dehydrogenase family.</text>
</comment>
<feature type="binding site" evidence="11">
    <location>
        <position position="158"/>
    </location>
    <ligand>
        <name>NAD(+)</name>
        <dbReference type="ChEBI" id="CHEBI:57540"/>
    </ligand>
</feature>
<dbReference type="AlphaFoldDB" id="A0A975G936"/>
<dbReference type="InterPro" id="IPR036220">
    <property type="entry name" value="UDP-Glc/GDP-Man_DH_C_sf"/>
</dbReference>
<evidence type="ECO:0000256" key="3">
    <source>
        <dbReference type="ARBA" id="ARBA00012954"/>
    </source>
</evidence>
<evidence type="ECO:0000256" key="7">
    <source>
        <dbReference type="ARBA" id="ARBA00047473"/>
    </source>
</evidence>
<evidence type="ECO:0000259" key="12">
    <source>
        <dbReference type="SMART" id="SM00984"/>
    </source>
</evidence>
<evidence type="ECO:0000256" key="4">
    <source>
        <dbReference type="ARBA" id="ARBA00015132"/>
    </source>
</evidence>
<keyword evidence="5 8" id="KW-0560">Oxidoreductase</keyword>
<evidence type="ECO:0000256" key="5">
    <source>
        <dbReference type="ARBA" id="ARBA00023002"/>
    </source>
</evidence>
<protein>
    <recommendedName>
        <fullName evidence="4 8">UDP-glucose 6-dehydrogenase</fullName>
        <ecNumber evidence="3 8">1.1.1.22</ecNumber>
    </recommendedName>
</protein>
<dbReference type="InterPro" id="IPR008927">
    <property type="entry name" value="6-PGluconate_DH-like_C_sf"/>
</dbReference>
<dbReference type="InterPro" id="IPR014027">
    <property type="entry name" value="UDP-Glc/GDP-Man_DH_C"/>
</dbReference>
<dbReference type="SMART" id="SM00984">
    <property type="entry name" value="UDPG_MGDP_dh_C"/>
    <property type="match status" value="1"/>
</dbReference>
<feature type="binding site" evidence="11">
    <location>
        <position position="266"/>
    </location>
    <ligand>
        <name>NAD(+)</name>
        <dbReference type="ChEBI" id="CHEBI:57540"/>
    </ligand>
</feature>
<evidence type="ECO:0000256" key="2">
    <source>
        <dbReference type="ARBA" id="ARBA00006601"/>
    </source>
</evidence>
<feature type="binding site" evidence="10">
    <location>
        <begin position="155"/>
        <end position="158"/>
    </location>
    <ligand>
        <name>substrate</name>
    </ligand>
</feature>
<dbReference type="EMBL" id="CP073100">
    <property type="protein sequence ID" value="QUE51354.1"/>
    <property type="molecule type" value="Genomic_DNA"/>
</dbReference>
<dbReference type="InterPro" id="IPR001732">
    <property type="entry name" value="UDP-Glc/GDP-Man_DH_N"/>
</dbReference>
<dbReference type="Gene3D" id="3.40.50.720">
    <property type="entry name" value="NAD(P)-binding Rossmann-like Domain"/>
    <property type="match status" value="2"/>
</dbReference>
<comment type="catalytic activity">
    <reaction evidence="7 8">
        <text>UDP-alpha-D-glucose + 2 NAD(+) + H2O = UDP-alpha-D-glucuronate + 2 NADH + 3 H(+)</text>
        <dbReference type="Rhea" id="RHEA:23596"/>
        <dbReference type="ChEBI" id="CHEBI:15377"/>
        <dbReference type="ChEBI" id="CHEBI:15378"/>
        <dbReference type="ChEBI" id="CHEBI:57540"/>
        <dbReference type="ChEBI" id="CHEBI:57945"/>
        <dbReference type="ChEBI" id="CHEBI:58052"/>
        <dbReference type="ChEBI" id="CHEBI:58885"/>
        <dbReference type="EC" id="1.1.1.22"/>
    </reaction>
</comment>
<dbReference type="PANTHER" id="PTHR43750">
    <property type="entry name" value="UDP-GLUCOSE 6-DEHYDROGENASE TUAD"/>
    <property type="match status" value="1"/>
</dbReference>
<dbReference type="Proteomes" id="UP000676169">
    <property type="component" value="Chromosome"/>
</dbReference>
<dbReference type="Pfam" id="PF03721">
    <property type="entry name" value="UDPG_MGDP_dh_N"/>
    <property type="match status" value="1"/>
</dbReference>
<dbReference type="Gene3D" id="1.20.5.100">
    <property type="entry name" value="Cytochrome c1, transmembrane anchor, C-terminal"/>
    <property type="match status" value="1"/>
</dbReference>
<sequence length="441" mass="47681">MNLTIIGTGYVGLTTGTCFAEVGHHVTCVDNNPEKIETLLAGRIPIYEPGLEELVKKNVAAGRLKFTTSTADGVKSGDVVFIAVPTPPQPDGSVDLSFIEKVAREIAECLTPEIGYRVIVDKSTVPVKTGEKVAETVRRYAPQGVEFGVVSNPEFLREGCAVDDLLHPDRIVIGSNDDRALALMHKVYEPFVAPVLVTDINSAELIKHAANSFLALKISYINAVSAICEASGADVEKVAEGIGTDKRIGRQFLNAGLGYGGSCFPKDVKAFIAISESLGTPFGLLKEVERINGDQLERFLAKIREKLWVLREKKIALWGLAFKQNTDDVRESVAIRVAKKMIAEGATLIAWDPEAIETSKRFSGITEGIEYAPDMLSALDGADALVIATEWSHFANVDLTEIKKRLRTPLVFDGRNLLDPAAAAATGLEYHSVGRPAAGRH</sequence>
<dbReference type="KEGG" id="lamb:KBB96_00285"/>
<evidence type="ECO:0000256" key="8">
    <source>
        <dbReference type="PIRNR" id="PIRNR000124"/>
    </source>
</evidence>
<comment type="pathway">
    <text evidence="1">Nucleotide-sugar biosynthesis; UDP-alpha-D-glucuronate biosynthesis; UDP-alpha-D-glucuronate from UDP-alpha-D-glucose: step 1/1.</text>
</comment>
<feature type="domain" description="UDP-glucose/GDP-mannose dehydrogenase C-terminal" evidence="12">
    <location>
        <begin position="316"/>
        <end position="420"/>
    </location>
</feature>
<organism evidence="13 14">
    <name type="scientific">Luteolibacter ambystomatis</name>
    <dbReference type="NCBI Taxonomy" id="2824561"/>
    <lineage>
        <taxon>Bacteria</taxon>
        <taxon>Pseudomonadati</taxon>
        <taxon>Verrucomicrobiota</taxon>
        <taxon>Verrucomicrobiia</taxon>
        <taxon>Verrucomicrobiales</taxon>
        <taxon>Verrucomicrobiaceae</taxon>
        <taxon>Luteolibacter</taxon>
    </lineage>
</organism>
<feature type="binding site" evidence="10">
    <location>
        <begin position="252"/>
        <end position="256"/>
    </location>
    <ligand>
        <name>substrate</name>
    </ligand>
</feature>
<evidence type="ECO:0000256" key="10">
    <source>
        <dbReference type="PIRSR" id="PIRSR500134-2"/>
    </source>
</evidence>
<dbReference type="InterPro" id="IPR017476">
    <property type="entry name" value="UDP-Glc/GDP-Man"/>
</dbReference>
<dbReference type="InterPro" id="IPR036291">
    <property type="entry name" value="NAD(P)-bd_dom_sf"/>
</dbReference>
<feature type="binding site" evidence="10">
    <location>
        <position position="323"/>
    </location>
    <ligand>
        <name>substrate</name>
    </ligand>
</feature>
<dbReference type="SUPFAM" id="SSF48179">
    <property type="entry name" value="6-phosphogluconate dehydrogenase C-terminal domain-like"/>
    <property type="match status" value="1"/>
</dbReference>
<evidence type="ECO:0000256" key="9">
    <source>
        <dbReference type="PIRSR" id="PIRSR500134-1"/>
    </source>
</evidence>
<dbReference type="NCBIfam" id="TIGR03026">
    <property type="entry name" value="NDP-sugDHase"/>
    <property type="match status" value="1"/>
</dbReference>
<dbReference type="SUPFAM" id="SSF52413">
    <property type="entry name" value="UDP-glucose/GDP-mannose dehydrogenase C-terminal domain"/>
    <property type="match status" value="1"/>
</dbReference>
<dbReference type="GO" id="GO:0003979">
    <property type="term" value="F:UDP-glucose 6-dehydrogenase activity"/>
    <property type="evidence" value="ECO:0007669"/>
    <property type="project" value="UniProtKB-EC"/>
</dbReference>
<feature type="binding site" evidence="11">
    <location>
        <position position="35"/>
    </location>
    <ligand>
        <name>NAD(+)</name>
        <dbReference type="ChEBI" id="CHEBI:57540"/>
    </ligand>
</feature>
<feature type="binding site" evidence="11">
    <location>
        <position position="330"/>
    </location>
    <ligand>
        <name>NAD(+)</name>
        <dbReference type="ChEBI" id="CHEBI:57540"/>
    </ligand>
</feature>
<dbReference type="GO" id="GO:0051287">
    <property type="term" value="F:NAD binding"/>
    <property type="evidence" value="ECO:0007669"/>
    <property type="project" value="InterPro"/>
</dbReference>
<accession>A0A975G936</accession>
<feature type="binding site" evidence="10">
    <location>
        <position position="207"/>
    </location>
    <ligand>
        <name>substrate</name>
    </ligand>
</feature>
<dbReference type="InterPro" id="IPR014026">
    <property type="entry name" value="UDP-Glc/GDP-Man_DH_dimer"/>
</dbReference>
<evidence type="ECO:0000256" key="1">
    <source>
        <dbReference type="ARBA" id="ARBA00004701"/>
    </source>
</evidence>
<dbReference type="GO" id="GO:0000271">
    <property type="term" value="P:polysaccharide biosynthetic process"/>
    <property type="evidence" value="ECO:0007669"/>
    <property type="project" value="InterPro"/>
</dbReference>
<dbReference type="PIRSF" id="PIRSF500134">
    <property type="entry name" value="UDPglc_DH_bac"/>
    <property type="match status" value="1"/>
</dbReference>
<dbReference type="PANTHER" id="PTHR43750:SF3">
    <property type="entry name" value="UDP-GLUCOSE 6-DEHYDROGENASE TUAD"/>
    <property type="match status" value="1"/>
</dbReference>
<evidence type="ECO:0000256" key="6">
    <source>
        <dbReference type="ARBA" id="ARBA00023027"/>
    </source>
</evidence>
<feature type="binding site" evidence="11">
    <location>
        <position position="124"/>
    </location>
    <ligand>
        <name>NAD(+)</name>
        <dbReference type="ChEBI" id="CHEBI:57540"/>
    </ligand>
</feature>
<reference evidence="13" key="1">
    <citation type="submission" date="2021-04" db="EMBL/GenBank/DDBJ databases">
        <title>Luteolibacter sp. 32A isolated from the skin of an Anderson's salamander (Ambystoma andersonii).</title>
        <authorList>
            <person name="Spergser J."/>
            <person name="Busse H.-J."/>
        </authorList>
    </citation>
    <scope>NUCLEOTIDE SEQUENCE</scope>
    <source>
        <strain evidence="13">32A</strain>
    </source>
</reference>
<dbReference type="SUPFAM" id="SSF51735">
    <property type="entry name" value="NAD(P)-binding Rossmann-fold domains"/>
    <property type="match status" value="1"/>
</dbReference>
<dbReference type="Pfam" id="PF00984">
    <property type="entry name" value="UDPG_MGDP_dh"/>
    <property type="match status" value="1"/>
</dbReference>
<feature type="binding site" evidence="10">
    <location>
        <position position="260"/>
    </location>
    <ligand>
        <name>substrate</name>
    </ligand>
</feature>
<dbReference type="RefSeq" id="WP_211631493.1">
    <property type="nucleotide sequence ID" value="NZ_CP073100.1"/>
</dbReference>
<keyword evidence="6 8" id="KW-0520">NAD</keyword>
<dbReference type="EC" id="1.1.1.22" evidence="3 8"/>
<feature type="binding site" evidence="11">
    <location>
        <position position="30"/>
    </location>
    <ligand>
        <name>NAD(+)</name>
        <dbReference type="ChEBI" id="CHEBI:57540"/>
    </ligand>
</feature>
<feature type="binding site" evidence="11">
    <location>
        <position position="86"/>
    </location>
    <ligand>
        <name>NAD(+)</name>
        <dbReference type="ChEBI" id="CHEBI:57540"/>
    </ligand>
</feature>
<gene>
    <name evidence="13" type="ORF">KBB96_00285</name>
</gene>
<dbReference type="Pfam" id="PF03720">
    <property type="entry name" value="UDPG_MGDP_dh_C"/>
    <property type="match status" value="1"/>
</dbReference>
<feature type="active site" description="Nucleophile" evidence="9">
    <location>
        <position position="263"/>
    </location>
</feature>
<evidence type="ECO:0000313" key="13">
    <source>
        <dbReference type="EMBL" id="QUE51354.1"/>
    </source>
</evidence>
<name>A0A975G936_9BACT</name>
<proteinExistence type="inferred from homology"/>
<evidence type="ECO:0000313" key="14">
    <source>
        <dbReference type="Proteomes" id="UP000676169"/>
    </source>
</evidence>
<evidence type="ECO:0000256" key="11">
    <source>
        <dbReference type="PIRSR" id="PIRSR500134-3"/>
    </source>
</evidence>
<dbReference type="InterPro" id="IPR028357">
    <property type="entry name" value="UDPglc_DH_bac"/>
</dbReference>
<dbReference type="PIRSF" id="PIRSF000124">
    <property type="entry name" value="UDPglc_GDPman_dh"/>
    <property type="match status" value="1"/>
</dbReference>